<evidence type="ECO:0000313" key="2">
    <source>
        <dbReference type="Proteomes" id="UP000269221"/>
    </source>
</evidence>
<sequence>MEKRWSDFGDMEKRWICSDFGDHMEKRWTCSDFGDHMEKQWICSDFGDHVEKQWTCSDFGDHVASKHGLGALHWLSWRECDPVFSRALWYCSCRVNDVALGKRESNSLL</sequence>
<dbReference type="EMBL" id="QRBI01000116">
    <property type="protein sequence ID" value="RMC09273.1"/>
    <property type="molecule type" value="Genomic_DNA"/>
</dbReference>
<keyword evidence="2" id="KW-1185">Reference proteome</keyword>
<dbReference type="Proteomes" id="UP000269221">
    <property type="component" value="Unassembled WGS sequence"/>
</dbReference>
<accession>A0A3M0K7V4</accession>
<reference evidence="1 2" key="1">
    <citation type="submission" date="2018-07" db="EMBL/GenBank/DDBJ databases">
        <title>A high quality draft genome assembly of the barn swallow (H. rustica rustica).</title>
        <authorList>
            <person name="Formenti G."/>
            <person name="Chiara M."/>
            <person name="Poveda L."/>
            <person name="Francoijs K.-J."/>
            <person name="Bonisoli-Alquati A."/>
            <person name="Canova L."/>
            <person name="Gianfranceschi L."/>
            <person name="Horner D.S."/>
            <person name="Saino N."/>
        </authorList>
    </citation>
    <scope>NUCLEOTIDE SEQUENCE [LARGE SCALE GENOMIC DNA]</scope>
    <source>
        <strain evidence="1">Chelidonia</strain>
        <tissue evidence="1">Blood</tissue>
    </source>
</reference>
<proteinExistence type="predicted"/>
<organism evidence="1 2">
    <name type="scientific">Hirundo rustica rustica</name>
    <dbReference type="NCBI Taxonomy" id="333673"/>
    <lineage>
        <taxon>Eukaryota</taxon>
        <taxon>Metazoa</taxon>
        <taxon>Chordata</taxon>
        <taxon>Craniata</taxon>
        <taxon>Vertebrata</taxon>
        <taxon>Euteleostomi</taxon>
        <taxon>Archelosauria</taxon>
        <taxon>Archosauria</taxon>
        <taxon>Dinosauria</taxon>
        <taxon>Saurischia</taxon>
        <taxon>Theropoda</taxon>
        <taxon>Coelurosauria</taxon>
        <taxon>Aves</taxon>
        <taxon>Neognathae</taxon>
        <taxon>Neoaves</taxon>
        <taxon>Telluraves</taxon>
        <taxon>Australaves</taxon>
        <taxon>Passeriformes</taxon>
        <taxon>Sylvioidea</taxon>
        <taxon>Hirundinidae</taxon>
        <taxon>Hirundo</taxon>
    </lineage>
</organism>
<name>A0A3M0K7V4_HIRRU</name>
<protein>
    <submittedName>
        <fullName evidence="1">Uncharacterized protein</fullName>
    </submittedName>
</protein>
<dbReference type="AlphaFoldDB" id="A0A3M0K7V4"/>
<gene>
    <name evidence="1" type="ORF">DUI87_14281</name>
</gene>
<evidence type="ECO:0000313" key="1">
    <source>
        <dbReference type="EMBL" id="RMC09273.1"/>
    </source>
</evidence>
<comment type="caution">
    <text evidence="1">The sequence shown here is derived from an EMBL/GenBank/DDBJ whole genome shotgun (WGS) entry which is preliminary data.</text>
</comment>